<gene>
    <name evidence="3" type="ORF">CKO25_13825</name>
</gene>
<protein>
    <recommendedName>
        <fullName evidence="2">Rhodanese domain-containing protein</fullName>
    </recommendedName>
</protein>
<keyword evidence="4" id="KW-1185">Reference proteome</keyword>
<dbReference type="EMBL" id="NRSD01000015">
    <property type="protein sequence ID" value="MBK1645708.1"/>
    <property type="molecule type" value="Genomic_DNA"/>
</dbReference>
<sequence length="250" mass="28073">MMRTATGYIWSAITGTAMGSLMMVSAQAEEPPCPFDENRAGLCGYYKSEISPAEAYLHTVVQRGFVNLGSGGRLGNPLLRAVIVDVRSIPEYKAGHPERSYNVPYPFIYQFCDERGRHPDGACVARTSQIDQNDADFLSYIQKIIPNQDTPIYLLCRTGVRSVAAGNLLTDAGYTHVRNIWEGFVGVFLTAPKLQEDGSRVISAVDLNHDLVLDDRDKNGWRYHQGLPYETRLLPWLMYQPMADLYTWVD</sequence>
<name>A0A9X1B9V6_9GAMM</name>
<evidence type="ECO:0000256" key="1">
    <source>
        <dbReference type="SAM" id="SignalP"/>
    </source>
</evidence>
<dbReference type="Gene3D" id="3.40.250.10">
    <property type="entry name" value="Rhodanese-like domain"/>
    <property type="match status" value="1"/>
</dbReference>
<proteinExistence type="predicted"/>
<dbReference type="PANTHER" id="PTHR45431:SF3">
    <property type="entry name" value="RHODANESE-LIKE DOMAIN-CONTAINING PROTEIN 15, CHLOROPLASTIC"/>
    <property type="match status" value="1"/>
</dbReference>
<dbReference type="Proteomes" id="UP001138802">
    <property type="component" value="Unassembled WGS sequence"/>
</dbReference>
<dbReference type="Pfam" id="PF00581">
    <property type="entry name" value="Rhodanese"/>
    <property type="match status" value="1"/>
</dbReference>
<feature type="chain" id="PRO_5040846829" description="Rhodanese domain-containing protein" evidence="1">
    <location>
        <begin position="29"/>
        <end position="250"/>
    </location>
</feature>
<dbReference type="SMART" id="SM00450">
    <property type="entry name" value="RHOD"/>
    <property type="match status" value="1"/>
</dbReference>
<dbReference type="AlphaFoldDB" id="A0A9X1B9V6"/>
<dbReference type="PROSITE" id="PS50206">
    <property type="entry name" value="RHODANESE_3"/>
    <property type="match status" value="1"/>
</dbReference>
<dbReference type="InterPro" id="IPR052367">
    <property type="entry name" value="Thiosulfate_ST/Rhodanese-like"/>
</dbReference>
<feature type="signal peptide" evidence="1">
    <location>
        <begin position="1"/>
        <end position="28"/>
    </location>
</feature>
<dbReference type="PANTHER" id="PTHR45431">
    <property type="entry name" value="RHODANESE-LIKE DOMAIN-CONTAINING PROTEIN 15, CHLOROPLASTIC"/>
    <property type="match status" value="1"/>
</dbReference>
<evidence type="ECO:0000313" key="4">
    <source>
        <dbReference type="Proteomes" id="UP001138802"/>
    </source>
</evidence>
<accession>A0A9X1B9V6</accession>
<dbReference type="InterPro" id="IPR036873">
    <property type="entry name" value="Rhodanese-like_dom_sf"/>
</dbReference>
<comment type="caution">
    <text evidence="3">The sequence shown here is derived from an EMBL/GenBank/DDBJ whole genome shotgun (WGS) entry which is preliminary data.</text>
</comment>
<dbReference type="RefSeq" id="WP_200388521.1">
    <property type="nucleotide sequence ID" value="NZ_NRSD01000015.1"/>
</dbReference>
<organism evidence="3 4">
    <name type="scientific">Thiocapsa imhoffii</name>
    <dbReference type="NCBI Taxonomy" id="382777"/>
    <lineage>
        <taxon>Bacteria</taxon>
        <taxon>Pseudomonadati</taxon>
        <taxon>Pseudomonadota</taxon>
        <taxon>Gammaproteobacteria</taxon>
        <taxon>Chromatiales</taxon>
        <taxon>Chromatiaceae</taxon>
        <taxon>Thiocapsa</taxon>
    </lineage>
</organism>
<dbReference type="SUPFAM" id="SSF52821">
    <property type="entry name" value="Rhodanese/Cell cycle control phosphatase"/>
    <property type="match status" value="1"/>
</dbReference>
<evidence type="ECO:0000259" key="2">
    <source>
        <dbReference type="PROSITE" id="PS50206"/>
    </source>
</evidence>
<feature type="domain" description="Rhodanese" evidence="2">
    <location>
        <begin position="80"/>
        <end position="196"/>
    </location>
</feature>
<dbReference type="InterPro" id="IPR001763">
    <property type="entry name" value="Rhodanese-like_dom"/>
</dbReference>
<keyword evidence="1" id="KW-0732">Signal</keyword>
<reference evidence="3 4" key="1">
    <citation type="journal article" date="2020" name="Microorganisms">
        <title>Osmotic Adaptation and Compatible Solute Biosynthesis of Phototrophic Bacteria as Revealed from Genome Analyses.</title>
        <authorList>
            <person name="Imhoff J.F."/>
            <person name="Rahn T."/>
            <person name="Kunzel S."/>
            <person name="Keller A."/>
            <person name="Neulinger S.C."/>
        </authorList>
    </citation>
    <scope>NUCLEOTIDE SEQUENCE [LARGE SCALE GENOMIC DNA]</scope>
    <source>
        <strain evidence="3 4">DSM 21303</strain>
    </source>
</reference>
<evidence type="ECO:0000313" key="3">
    <source>
        <dbReference type="EMBL" id="MBK1645708.1"/>
    </source>
</evidence>